<feature type="region of interest" description="Disordered" evidence="1">
    <location>
        <begin position="80"/>
        <end position="132"/>
    </location>
</feature>
<dbReference type="RefSeq" id="WP_338056594.1">
    <property type="nucleotide sequence ID" value="NZ_FNCN01000004.1"/>
</dbReference>
<dbReference type="InterPro" id="IPR001387">
    <property type="entry name" value="Cro/C1-type_HTH"/>
</dbReference>
<evidence type="ECO:0000256" key="1">
    <source>
        <dbReference type="SAM" id="MobiDB-lite"/>
    </source>
</evidence>
<dbReference type="Gene3D" id="1.10.260.40">
    <property type="entry name" value="lambda repressor-like DNA-binding domains"/>
    <property type="match status" value="1"/>
</dbReference>
<accession>A0A1G7U287</accession>
<evidence type="ECO:0000313" key="2">
    <source>
        <dbReference type="EMBL" id="SDG41421.1"/>
    </source>
</evidence>
<dbReference type="InterPro" id="IPR010982">
    <property type="entry name" value="Lambda_DNA-bd_dom_sf"/>
</dbReference>
<evidence type="ECO:0000313" key="3">
    <source>
        <dbReference type="Proteomes" id="UP000198923"/>
    </source>
</evidence>
<keyword evidence="3" id="KW-1185">Reference proteome</keyword>
<dbReference type="Pfam" id="PF13560">
    <property type="entry name" value="HTH_31"/>
    <property type="match status" value="1"/>
</dbReference>
<dbReference type="SUPFAM" id="SSF47413">
    <property type="entry name" value="lambda repressor-like DNA-binding domains"/>
    <property type="match status" value="1"/>
</dbReference>
<name>A0A1G7U287_9ACTN</name>
<reference evidence="2 3" key="1">
    <citation type="submission" date="2016-10" db="EMBL/GenBank/DDBJ databases">
        <authorList>
            <person name="de Groot N.N."/>
        </authorList>
    </citation>
    <scope>NUCLEOTIDE SEQUENCE [LARGE SCALE GENOMIC DNA]</scope>
    <source>
        <strain evidence="2 3">CPCC 201354</strain>
    </source>
</reference>
<proteinExistence type="predicted"/>
<organism evidence="2 3">
    <name type="scientific">Sinosporangium album</name>
    <dbReference type="NCBI Taxonomy" id="504805"/>
    <lineage>
        <taxon>Bacteria</taxon>
        <taxon>Bacillati</taxon>
        <taxon>Actinomycetota</taxon>
        <taxon>Actinomycetes</taxon>
        <taxon>Streptosporangiales</taxon>
        <taxon>Streptosporangiaceae</taxon>
        <taxon>Sinosporangium</taxon>
    </lineage>
</organism>
<dbReference type="Proteomes" id="UP000198923">
    <property type="component" value="Unassembled WGS sequence"/>
</dbReference>
<dbReference type="AlphaFoldDB" id="A0A1G7U287"/>
<protein>
    <recommendedName>
        <fullName evidence="4">Helix-turn-helix domain-containing protein</fullName>
    </recommendedName>
</protein>
<dbReference type="STRING" id="504805.SAMN05421505_10454"/>
<dbReference type="EMBL" id="FNCN01000004">
    <property type="protein sequence ID" value="SDG41421.1"/>
    <property type="molecule type" value="Genomic_DNA"/>
</dbReference>
<evidence type="ECO:0008006" key="4">
    <source>
        <dbReference type="Google" id="ProtNLM"/>
    </source>
</evidence>
<feature type="compositionally biased region" description="Polar residues" evidence="1">
    <location>
        <begin position="80"/>
        <end position="89"/>
    </location>
</feature>
<dbReference type="CDD" id="cd00093">
    <property type="entry name" value="HTH_XRE"/>
    <property type="match status" value="1"/>
</dbReference>
<sequence length="474" mass="50974">MPYPLRQLDPERSPEARFGAELRRWRLMRAYSGPALGREAAVSGSLISKIEGGDRRCAPDLAARLDEILTTGGALTAVLNETPSPSSRSGKVDSAPANLDNRQIHGRSPTEPPYQLAKIGPGEPDDGGEGPVQRRTFMMLAAGTVAASQPATGLLDALAPSAPPARVTPEEIKQIVQAARMFGSADHPYGGALVREAVNAQLRWAVQLLDSGCPPKLRQPLFSAVGSLAATCGWMAFDSYAHDDARTMLELARSCAEEVGDWHLHAKVLSHLGRQAIWVGNPDTGLTFIELALVRSDRLTATEHAMLHTGRARALAKLVRLGDRGKIEETLRALGKADEAFSHSDPAIDPPWMGYYDAAQHHGDTGHALFDLVAAGIREPRAARRLATAVSGHTDQYARSRAISGTKLATLTMMTGDPAEGVTVARAALRDAAGIQSRRAFTDLRELARTAVPHQREHGVPELCARIRKMVPDQ</sequence>
<gene>
    <name evidence="2" type="ORF">SAMN05421505_10454</name>
</gene>
<dbReference type="GO" id="GO:0003677">
    <property type="term" value="F:DNA binding"/>
    <property type="evidence" value="ECO:0007669"/>
    <property type="project" value="InterPro"/>
</dbReference>